<dbReference type="EMBL" id="BKCJ011290447">
    <property type="protein sequence ID" value="GFD16012.1"/>
    <property type="molecule type" value="Genomic_DNA"/>
</dbReference>
<feature type="non-terminal residue" evidence="1">
    <location>
        <position position="114"/>
    </location>
</feature>
<sequence>MLVLQRMESIRCHFFNGNDPDSKRSIWVSWNKVLTSKEKGGLGVSSLFALNRALMFKWVWRFFNQRDSLASHGIDLISMMHKKIGNVLITSFWEDRWKGEQRLKEAFLRIYALE</sequence>
<accession>A0A699TYH9</accession>
<evidence type="ECO:0000313" key="1">
    <source>
        <dbReference type="EMBL" id="GFD16012.1"/>
    </source>
</evidence>
<organism evidence="1">
    <name type="scientific">Tanacetum cinerariifolium</name>
    <name type="common">Dalmatian daisy</name>
    <name type="synonym">Chrysanthemum cinerariifolium</name>
    <dbReference type="NCBI Taxonomy" id="118510"/>
    <lineage>
        <taxon>Eukaryota</taxon>
        <taxon>Viridiplantae</taxon>
        <taxon>Streptophyta</taxon>
        <taxon>Embryophyta</taxon>
        <taxon>Tracheophyta</taxon>
        <taxon>Spermatophyta</taxon>
        <taxon>Magnoliopsida</taxon>
        <taxon>eudicotyledons</taxon>
        <taxon>Gunneridae</taxon>
        <taxon>Pentapetalae</taxon>
        <taxon>asterids</taxon>
        <taxon>campanulids</taxon>
        <taxon>Asterales</taxon>
        <taxon>Asteraceae</taxon>
        <taxon>Asteroideae</taxon>
        <taxon>Anthemideae</taxon>
        <taxon>Anthemidinae</taxon>
        <taxon>Tanacetum</taxon>
    </lineage>
</organism>
<name>A0A699TYH9_TANCI</name>
<protein>
    <recommendedName>
        <fullName evidence="2">RNA-directed DNA polymerase, eukaryota, reverse transcriptase zinc-binding domain protein</fullName>
    </recommendedName>
</protein>
<comment type="caution">
    <text evidence="1">The sequence shown here is derived from an EMBL/GenBank/DDBJ whole genome shotgun (WGS) entry which is preliminary data.</text>
</comment>
<proteinExistence type="predicted"/>
<reference evidence="1" key="1">
    <citation type="journal article" date="2019" name="Sci. Rep.">
        <title>Draft genome of Tanacetum cinerariifolium, the natural source of mosquito coil.</title>
        <authorList>
            <person name="Yamashiro T."/>
            <person name="Shiraishi A."/>
            <person name="Satake H."/>
            <person name="Nakayama K."/>
        </authorList>
    </citation>
    <scope>NUCLEOTIDE SEQUENCE</scope>
</reference>
<gene>
    <name evidence="1" type="ORF">Tci_887981</name>
</gene>
<evidence type="ECO:0008006" key="2">
    <source>
        <dbReference type="Google" id="ProtNLM"/>
    </source>
</evidence>
<dbReference type="AlphaFoldDB" id="A0A699TYH9"/>